<dbReference type="PANTHER" id="PTHR45647:SF139">
    <property type="entry name" value="OS02G0152300 PROTEIN"/>
    <property type="match status" value="1"/>
</dbReference>
<evidence type="ECO:0000256" key="2">
    <source>
        <dbReference type="ARBA" id="ARBA00012483"/>
    </source>
</evidence>
<protein>
    <recommendedName>
        <fullName evidence="2">RING-type E3 ubiquitin transferase</fullName>
        <ecNumber evidence="2">2.3.2.27</ecNumber>
    </recommendedName>
</protein>
<accession>A0AAQ3SBA9</accession>
<dbReference type="InterPro" id="IPR011009">
    <property type="entry name" value="Kinase-like_dom_sf"/>
</dbReference>
<dbReference type="Gene3D" id="1.10.510.10">
    <property type="entry name" value="Transferase(Phosphotransferase) domain 1"/>
    <property type="match status" value="1"/>
</dbReference>
<dbReference type="InterPro" id="IPR051348">
    <property type="entry name" value="U-box_ubiquitin_ligases"/>
</dbReference>
<dbReference type="SUPFAM" id="SSF56112">
    <property type="entry name" value="Protein kinase-like (PK-like)"/>
    <property type="match status" value="1"/>
</dbReference>
<evidence type="ECO:0000313" key="4">
    <source>
        <dbReference type="EMBL" id="WVZ22384.1"/>
    </source>
</evidence>
<dbReference type="Proteomes" id="UP001374535">
    <property type="component" value="Chromosome 1"/>
</dbReference>
<evidence type="ECO:0000256" key="1">
    <source>
        <dbReference type="ARBA" id="ARBA00000900"/>
    </source>
</evidence>
<keyword evidence="3" id="KW-0833">Ubl conjugation pathway</keyword>
<dbReference type="EMBL" id="CP144700">
    <property type="protein sequence ID" value="WVZ22384.1"/>
    <property type="molecule type" value="Genomic_DNA"/>
</dbReference>
<keyword evidence="5" id="KW-1185">Reference proteome</keyword>
<reference evidence="4 5" key="1">
    <citation type="journal article" date="2023" name="Life. Sci Alliance">
        <title>Evolutionary insights into 3D genome organization and epigenetic landscape of Vigna mungo.</title>
        <authorList>
            <person name="Junaid A."/>
            <person name="Singh B."/>
            <person name="Bhatia S."/>
        </authorList>
    </citation>
    <scope>NUCLEOTIDE SEQUENCE [LARGE SCALE GENOMIC DNA]</scope>
    <source>
        <strain evidence="4">Urdbean</strain>
    </source>
</reference>
<name>A0AAQ3SBA9_VIGMU</name>
<proteinExistence type="predicted"/>
<gene>
    <name evidence="4" type="ORF">V8G54_000928</name>
</gene>
<dbReference type="PANTHER" id="PTHR45647">
    <property type="entry name" value="OS02G0152300 PROTEIN"/>
    <property type="match status" value="1"/>
</dbReference>
<sequence>MSQQISILSCLQAPRYTLSHFAITKLPTLYLYYLKASQTKCPQSAESAYKRRTSGAQGLDVEIVDKGSTGSCYNLLEIVVPDVIIGVGLMESGHFEDCSKWVEDCRRGDILLQTFLCVSAYILVRSLPVFQHLKPTNILLDRNFLSKISDVGLTRLVPPSVADSVTQYHMTFIVDTFCYIDLEAIEKGTLSEMLDPSLSDWPQEDALTFAKHKDKPYLGKVVLLELNRLRNLVEDTNLL</sequence>
<dbReference type="AlphaFoldDB" id="A0AAQ3SBA9"/>
<comment type="catalytic activity">
    <reaction evidence="1">
        <text>S-ubiquitinyl-[E2 ubiquitin-conjugating enzyme]-L-cysteine + [acceptor protein]-L-lysine = [E2 ubiquitin-conjugating enzyme]-L-cysteine + N(6)-ubiquitinyl-[acceptor protein]-L-lysine.</text>
        <dbReference type="EC" id="2.3.2.27"/>
    </reaction>
</comment>
<evidence type="ECO:0000313" key="5">
    <source>
        <dbReference type="Proteomes" id="UP001374535"/>
    </source>
</evidence>
<evidence type="ECO:0000256" key="3">
    <source>
        <dbReference type="ARBA" id="ARBA00022786"/>
    </source>
</evidence>
<dbReference type="GO" id="GO:0061630">
    <property type="term" value="F:ubiquitin protein ligase activity"/>
    <property type="evidence" value="ECO:0007669"/>
    <property type="project" value="UniProtKB-EC"/>
</dbReference>
<organism evidence="4 5">
    <name type="scientific">Vigna mungo</name>
    <name type="common">Black gram</name>
    <name type="synonym">Phaseolus mungo</name>
    <dbReference type="NCBI Taxonomy" id="3915"/>
    <lineage>
        <taxon>Eukaryota</taxon>
        <taxon>Viridiplantae</taxon>
        <taxon>Streptophyta</taxon>
        <taxon>Embryophyta</taxon>
        <taxon>Tracheophyta</taxon>
        <taxon>Spermatophyta</taxon>
        <taxon>Magnoliopsida</taxon>
        <taxon>eudicotyledons</taxon>
        <taxon>Gunneridae</taxon>
        <taxon>Pentapetalae</taxon>
        <taxon>rosids</taxon>
        <taxon>fabids</taxon>
        <taxon>Fabales</taxon>
        <taxon>Fabaceae</taxon>
        <taxon>Papilionoideae</taxon>
        <taxon>50 kb inversion clade</taxon>
        <taxon>NPAAA clade</taxon>
        <taxon>indigoferoid/millettioid clade</taxon>
        <taxon>Phaseoleae</taxon>
        <taxon>Vigna</taxon>
    </lineage>
</organism>
<dbReference type="EC" id="2.3.2.27" evidence="2"/>